<comment type="function">
    <text evidence="8">Modifies, by uridylylation and deuridylylation, the PII regulatory proteins (GlnB and homologs), in response to the nitrogen status of the cell that GlnD senses through the glutamine level. Under low glutamine levels, catalyzes the conversion of the PII proteins and UTP to PII-UMP and PPi, while under higher glutamine levels, GlnD hydrolyzes PII-UMP to PII and UMP (deuridylylation). Thus, controls uridylylation state and activity of the PII proteins, and plays an important role in the regulation of nitrogen metabolism.</text>
</comment>
<feature type="domain" description="HD" evidence="10">
    <location>
        <begin position="437"/>
        <end position="559"/>
    </location>
</feature>
<dbReference type="SMART" id="SM00471">
    <property type="entry name" value="HDc"/>
    <property type="match status" value="1"/>
</dbReference>
<dbReference type="InterPro" id="IPR010043">
    <property type="entry name" value="UTase/UR"/>
</dbReference>
<dbReference type="PIRSF" id="PIRSF006288">
    <property type="entry name" value="PII_uridyltransf"/>
    <property type="match status" value="1"/>
</dbReference>
<dbReference type="NCBIfam" id="TIGR01693">
    <property type="entry name" value="UTase_glnD"/>
    <property type="match status" value="1"/>
</dbReference>
<evidence type="ECO:0000256" key="6">
    <source>
        <dbReference type="ARBA" id="ARBA00023268"/>
    </source>
</evidence>
<evidence type="ECO:0000256" key="1">
    <source>
        <dbReference type="ARBA" id="ARBA00022679"/>
    </source>
</evidence>
<evidence type="ECO:0000256" key="5">
    <source>
        <dbReference type="ARBA" id="ARBA00022842"/>
    </source>
</evidence>
<dbReference type="PROSITE" id="PS51831">
    <property type="entry name" value="HD"/>
    <property type="match status" value="1"/>
</dbReference>
<dbReference type="PROSITE" id="PS51671">
    <property type="entry name" value="ACT"/>
    <property type="match status" value="2"/>
</dbReference>
<feature type="domain" description="ACT" evidence="9">
    <location>
        <begin position="786"/>
        <end position="861"/>
    </location>
</feature>
<dbReference type="RefSeq" id="WP_168660657.1">
    <property type="nucleotide sequence ID" value="NZ_CP051180.1"/>
</dbReference>
<dbReference type="SUPFAM" id="SSF81301">
    <property type="entry name" value="Nucleotidyltransferase"/>
    <property type="match status" value="1"/>
</dbReference>
<keyword evidence="4 8" id="KW-0378">Hydrolase</keyword>
<name>A0A6H1UE62_9GAMM</name>
<dbReference type="HAMAP" id="MF_00277">
    <property type="entry name" value="PII_uridylyl_transf"/>
    <property type="match status" value="1"/>
</dbReference>
<evidence type="ECO:0000259" key="9">
    <source>
        <dbReference type="PROSITE" id="PS51671"/>
    </source>
</evidence>
<dbReference type="KEGG" id="fes:HER31_11195"/>
<comment type="caution">
    <text evidence="8">Lacks conserved residue(s) required for the propagation of feature annotation.</text>
</comment>
<proteinExistence type="inferred from homology"/>
<evidence type="ECO:0000256" key="8">
    <source>
        <dbReference type="HAMAP-Rule" id="MF_00277"/>
    </source>
</evidence>
<evidence type="ECO:0000256" key="4">
    <source>
        <dbReference type="ARBA" id="ARBA00022801"/>
    </source>
</evidence>
<dbReference type="Gene3D" id="1.10.3210.10">
    <property type="entry name" value="Hypothetical protein af1432"/>
    <property type="match status" value="1"/>
</dbReference>
<comment type="catalytic activity">
    <reaction evidence="7">
        <text>guanosine 3',5'-bis(diphosphate) + H2O = GDP + diphosphate + H(+)</text>
        <dbReference type="Rhea" id="RHEA:14253"/>
        <dbReference type="ChEBI" id="CHEBI:15377"/>
        <dbReference type="ChEBI" id="CHEBI:15378"/>
        <dbReference type="ChEBI" id="CHEBI:33019"/>
        <dbReference type="ChEBI" id="CHEBI:58189"/>
        <dbReference type="ChEBI" id="CHEBI:77828"/>
        <dbReference type="EC" id="3.1.7.2"/>
    </reaction>
</comment>
<dbReference type="InterPro" id="IPR002912">
    <property type="entry name" value="ACT_dom"/>
</dbReference>
<dbReference type="CDD" id="cd05401">
    <property type="entry name" value="NT_GlnE_GlnD_like"/>
    <property type="match status" value="1"/>
</dbReference>
<evidence type="ECO:0000259" key="10">
    <source>
        <dbReference type="PROSITE" id="PS51831"/>
    </source>
</evidence>
<dbReference type="InterPro" id="IPR043519">
    <property type="entry name" value="NT_sf"/>
</dbReference>
<dbReference type="InterPro" id="IPR006674">
    <property type="entry name" value="HD_domain"/>
</dbReference>
<keyword evidence="1 8" id="KW-0808">Transferase</keyword>
<dbReference type="SUPFAM" id="SSF109604">
    <property type="entry name" value="HD-domain/PDEase-like"/>
    <property type="match status" value="1"/>
</dbReference>
<keyword evidence="2 8" id="KW-0548">Nucleotidyltransferase</keyword>
<dbReference type="InterPro" id="IPR003607">
    <property type="entry name" value="HD/PDEase_dom"/>
</dbReference>
<gene>
    <name evidence="8 11" type="primary">glnD</name>
    <name evidence="11" type="ORF">HER31_11195</name>
</gene>
<keyword evidence="5 8" id="KW-0460">Magnesium</keyword>
<dbReference type="GO" id="GO:0008081">
    <property type="term" value="F:phosphoric diester hydrolase activity"/>
    <property type="evidence" value="ECO:0007669"/>
    <property type="project" value="UniProtKB-UniRule"/>
</dbReference>
<dbReference type="EC" id="2.7.7.59" evidence="8"/>
<dbReference type="Pfam" id="PF08335">
    <property type="entry name" value="GlnD_UR_UTase"/>
    <property type="match status" value="1"/>
</dbReference>
<dbReference type="EC" id="3.1.4.-" evidence="8"/>
<sequence>MDHRQIIQNYREQQRQFDAEQLEQFNQGEVIGVLLGGRAVDVDRQLQLLWQNFGLDAYPLALIAVGGYGRGELHPRSDIDLLILTDTEICSAQEQGLSQFLTALWDAKLEIGHSVRSVAETMLQASADVTIATNLLESRRIVGHEPLYQQLLTALKDPQFWPSAQFFKAKFDEQNGRHSKSTPFDLEPNLKSCPGGLRDIQTVTWVALRHFDATCLTELVSHGYLTREELEELSACRDFLWRLRFALHQVAGRAEDRLLFDFQRDVALLMGYKEGAQLAPVEQMMKRFYRTVRAVRELNQMLLLLFRQTLGDKALPPPSVICEHFHQRGHYIEARRDEVFTDPNNLLKLFVAIAQQPEIDTVSASTLRLLRNARRKLKQPLAEDEQNRKLFMSILRHSEGVKALSLMHRHGILGSYLKPWQDIVGQMQFDLFHAYTVDEHTHRLLQFIQRFSEPDHKEIFPLGSVLIEQLPKKGLLVLAAIFHDIGKGRGGDHSELGAEEARQFCQQHNMNEHDGRLVAWLVQQHLVMSVTAQKRDITDPDVIETFANVVKDHDQLAYLYCLTVADICATNDNLWNNWKGSLLRELYHSTRERLTIGMALPVDTRARIREHQGKARNSLLKLGFSDDAIDTLWQRFRADYFLRFSPSQIQQHSEHLLGQTTPAVVVEMSWQSSRGGTELFVHAKDHQGLFTRVMTVLDAKRVVVHDAHIFTTKDGFALDSFIILEHDGTPVQNPSRIASIRKSLLQALQRDKNPTYTKRQLPRRLRSFKVQTRVKFLSSKRKNTSMIELVTLDQPGLLALIGRVFERCNVVVKSAKITTVGEKAEDFFQLSTPCGEALSTATQEQLRLSLTEALNPDNTPN</sequence>
<dbReference type="InterPro" id="IPR045865">
    <property type="entry name" value="ACT-like_dom_sf"/>
</dbReference>
<dbReference type="Proteomes" id="UP000501602">
    <property type="component" value="Chromosome"/>
</dbReference>
<dbReference type="EMBL" id="CP051180">
    <property type="protein sequence ID" value="QIZ77397.1"/>
    <property type="molecule type" value="Genomic_DNA"/>
</dbReference>
<dbReference type="CDD" id="cd00077">
    <property type="entry name" value="HDc"/>
    <property type="match status" value="1"/>
</dbReference>
<dbReference type="CDD" id="cd04899">
    <property type="entry name" value="ACT_ACR-UUR-like_2"/>
    <property type="match status" value="1"/>
</dbReference>
<dbReference type="InterPro" id="IPR013546">
    <property type="entry name" value="PII_UdlTrfase/GS_AdlTrfase"/>
</dbReference>
<dbReference type="GO" id="GO:0008773">
    <property type="term" value="F:[protein-PII] uridylyltransferase activity"/>
    <property type="evidence" value="ECO:0007669"/>
    <property type="project" value="UniProtKB-UniRule"/>
</dbReference>
<keyword evidence="6 8" id="KW-0511">Multifunctional enzyme</keyword>
<accession>A0A6H1UE62</accession>
<dbReference type="GO" id="GO:0006808">
    <property type="term" value="P:regulation of nitrogen utilization"/>
    <property type="evidence" value="ECO:0007669"/>
    <property type="project" value="UniProtKB-UniRule"/>
</dbReference>
<protein>
    <recommendedName>
        <fullName evidence="8">Bifunctional uridylyltransferase/uridylyl-removing enzyme</fullName>
        <shortName evidence="8">UTase/UR</shortName>
    </recommendedName>
    <alternativeName>
        <fullName evidence="8">Bifunctional [protein-PII] modification enzyme</fullName>
    </alternativeName>
    <alternativeName>
        <fullName evidence="8">Bifunctional nitrogen sensor protein</fullName>
    </alternativeName>
    <domain>
        <recommendedName>
            <fullName evidence="8">[Protein-PII] uridylyltransferase</fullName>
            <shortName evidence="8">PII uridylyltransferase</shortName>
            <shortName evidence="8">UTase</shortName>
            <ecNumber evidence="8">2.7.7.59</ecNumber>
        </recommendedName>
    </domain>
    <domain>
        <recommendedName>
            <fullName evidence="8">[Protein-PII]-UMP uridylyl-removing enzyme</fullName>
            <shortName evidence="8">UR</shortName>
            <ecNumber evidence="8">3.1.4.-</ecNumber>
        </recommendedName>
    </domain>
</protein>
<evidence type="ECO:0000313" key="11">
    <source>
        <dbReference type="EMBL" id="QIZ77397.1"/>
    </source>
</evidence>
<dbReference type="PANTHER" id="PTHR47320">
    <property type="entry name" value="BIFUNCTIONAL URIDYLYLTRANSFERASE/URIDYLYL-REMOVING ENZYME"/>
    <property type="match status" value="1"/>
</dbReference>
<feature type="domain" description="ACT" evidence="9">
    <location>
        <begin position="678"/>
        <end position="759"/>
    </location>
</feature>
<keyword evidence="3" id="KW-0677">Repeat</keyword>
<dbReference type="GO" id="GO:0008893">
    <property type="term" value="F:guanosine-3',5'-bis(diphosphate) 3'-diphosphatase activity"/>
    <property type="evidence" value="ECO:0007669"/>
    <property type="project" value="UniProtKB-EC"/>
</dbReference>
<dbReference type="Gene3D" id="1.20.120.330">
    <property type="entry name" value="Nucleotidyltransferases domain 2"/>
    <property type="match status" value="1"/>
</dbReference>
<feature type="region of interest" description="Uridylyltransferase" evidence="8">
    <location>
        <begin position="1"/>
        <end position="320"/>
    </location>
</feature>
<comment type="similarity">
    <text evidence="8">Belongs to the GlnD family.</text>
</comment>
<evidence type="ECO:0000256" key="2">
    <source>
        <dbReference type="ARBA" id="ARBA00022695"/>
    </source>
</evidence>
<organism evidence="11 12">
    <name type="scientific">Ferrimonas lipolytica</name>
    <dbReference type="NCBI Taxonomy" id="2724191"/>
    <lineage>
        <taxon>Bacteria</taxon>
        <taxon>Pseudomonadati</taxon>
        <taxon>Pseudomonadota</taxon>
        <taxon>Gammaproteobacteria</taxon>
        <taxon>Alteromonadales</taxon>
        <taxon>Ferrimonadaceae</taxon>
        <taxon>Ferrimonas</taxon>
    </lineage>
</organism>
<evidence type="ECO:0000256" key="3">
    <source>
        <dbReference type="ARBA" id="ARBA00022737"/>
    </source>
</evidence>
<dbReference type="CDD" id="cd04900">
    <property type="entry name" value="ACT_UUR-like_1"/>
    <property type="match status" value="1"/>
</dbReference>
<keyword evidence="12" id="KW-1185">Reference proteome</keyword>
<comment type="cofactor">
    <cofactor evidence="8">
        <name>Mg(2+)</name>
        <dbReference type="ChEBI" id="CHEBI:18420"/>
    </cofactor>
</comment>
<evidence type="ECO:0000313" key="12">
    <source>
        <dbReference type="Proteomes" id="UP000501602"/>
    </source>
</evidence>
<comment type="catalytic activity">
    <reaction evidence="8">
        <text>[protein-PII]-uridylyl-L-tyrosine + H2O = [protein-PII]-L-tyrosine + UMP + H(+)</text>
        <dbReference type="Rhea" id="RHEA:48600"/>
        <dbReference type="Rhea" id="RHEA-COMP:12147"/>
        <dbReference type="Rhea" id="RHEA-COMP:12148"/>
        <dbReference type="ChEBI" id="CHEBI:15377"/>
        <dbReference type="ChEBI" id="CHEBI:15378"/>
        <dbReference type="ChEBI" id="CHEBI:46858"/>
        <dbReference type="ChEBI" id="CHEBI:57865"/>
        <dbReference type="ChEBI" id="CHEBI:90602"/>
    </reaction>
</comment>
<dbReference type="SUPFAM" id="SSF55021">
    <property type="entry name" value="ACT-like"/>
    <property type="match status" value="2"/>
</dbReference>
<dbReference type="InterPro" id="IPR002934">
    <property type="entry name" value="Polymerase_NTP_transf_dom"/>
</dbReference>
<comment type="domain">
    <text evidence="8">Has four distinct domains: an N-terminal nucleotidyltransferase (NT) domain responsible for UTase activity, a central HD domain that encodes UR activity, and two C-terminal ACT domains that seem to have a role in glutamine sensing.</text>
</comment>
<comment type="activity regulation">
    <text evidence="8">Uridylyltransferase (UTase) activity is inhibited by glutamine, while glutamine activates uridylyl-removing (UR) activity.</text>
</comment>
<dbReference type="SUPFAM" id="SSF81593">
    <property type="entry name" value="Nucleotidyltransferase substrate binding subunit/domain"/>
    <property type="match status" value="1"/>
</dbReference>
<comment type="catalytic activity">
    <reaction evidence="8">
        <text>[protein-PII]-L-tyrosine + UTP = [protein-PII]-uridylyl-L-tyrosine + diphosphate</text>
        <dbReference type="Rhea" id="RHEA:13673"/>
        <dbReference type="Rhea" id="RHEA-COMP:12147"/>
        <dbReference type="Rhea" id="RHEA-COMP:12148"/>
        <dbReference type="ChEBI" id="CHEBI:33019"/>
        <dbReference type="ChEBI" id="CHEBI:46398"/>
        <dbReference type="ChEBI" id="CHEBI:46858"/>
        <dbReference type="ChEBI" id="CHEBI:90602"/>
        <dbReference type="EC" id="2.7.7.59"/>
    </reaction>
</comment>
<dbReference type="Pfam" id="PF01966">
    <property type="entry name" value="HD"/>
    <property type="match status" value="1"/>
</dbReference>
<dbReference type="AlphaFoldDB" id="A0A6H1UE62"/>
<dbReference type="PANTHER" id="PTHR47320:SF1">
    <property type="entry name" value="BIFUNCTIONAL URIDYLYLTRANSFERASE_URIDYLYL-REMOVING ENZYME"/>
    <property type="match status" value="1"/>
</dbReference>
<reference evidence="11 12" key="1">
    <citation type="submission" date="2020-04" db="EMBL/GenBank/DDBJ databases">
        <title>Ferrimonas sp. S7 isolated from sea water.</title>
        <authorList>
            <person name="Bae S.S."/>
            <person name="Baek K."/>
        </authorList>
    </citation>
    <scope>NUCLEOTIDE SEQUENCE [LARGE SCALE GENOMIC DNA]</scope>
    <source>
        <strain evidence="11 12">S7</strain>
    </source>
</reference>
<evidence type="ECO:0000256" key="7">
    <source>
        <dbReference type="ARBA" id="ARBA00047968"/>
    </source>
</evidence>
<dbReference type="Pfam" id="PF01909">
    <property type="entry name" value="NTP_transf_2"/>
    <property type="match status" value="1"/>
</dbReference>